<gene>
    <name evidence="1" type="primary">KRBA2_2</name>
    <name evidence="1" type="ORF">E2C01_051642</name>
</gene>
<keyword evidence="2" id="KW-1185">Reference proteome</keyword>
<proteinExistence type="predicted"/>
<sequence length="180" mass="20341">MNLNVLTLKRLRKTIVCYESMKSLRSQLKVSPLRNCRKRELRFVCAEDVFDVIDAIHRASGHGGRTIVFRETSEKYANVSRSQIELHLQFCEECHLKKSTVRKSVTVKPIVSNSMNSRAQLDVSAEVRNESGGNRARRTTTLAAPLNVLHQTACLALPLILLLSPLLQDWLPCSPTYPLL</sequence>
<comment type="caution">
    <text evidence="1">The sequence shown here is derived from an EMBL/GenBank/DDBJ whole genome shotgun (WGS) entry which is preliminary data.</text>
</comment>
<organism evidence="1 2">
    <name type="scientific">Portunus trituberculatus</name>
    <name type="common">Swimming crab</name>
    <name type="synonym">Neptunus trituberculatus</name>
    <dbReference type="NCBI Taxonomy" id="210409"/>
    <lineage>
        <taxon>Eukaryota</taxon>
        <taxon>Metazoa</taxon>
        <taxon>Ecdysozoa</taxon>
        <taxon>Arthropoda</taxon>
        <taxon>Crustacea</taxon>
        <taxon>Multicrustacea</taxon>
        <taxon>Malacostraca</taxon>
        <taxon>Eumalacostraca</taxon>
        <taxon>Eucarida</taxon>
        <taxon>Decapoda</taxon>
        <taxon>Pleocyemata</taxon>
        <taxon>Brachyura</taxon>
        <taxon>Eubrachyura</taxon>
        <taxon>Portunoidea</taxon>
        <taxon>Portunidae</taxon>
        <taxon>Portuninae</taxon>
        <taxon>Portunus</taxon>
    </lineage>
</organism>
<dbReference type="AlphaFoldDB" id="A0A5B7GK49"/>
<evidence type="ECO:0000313" key="2">
    <source>
        <dbReference type="Proteomes" id="UP000324222"/>
    </source>
</evidence>
<reference evidence="1 2" key="1">
    <citation type="submission" date="2019-05" db="EMBL/GenBank/DDBJ databases">
        <title>Another draft genome of Portunus trituberculatus and its Hox gene families provides insights of decapod evolution.</title>
        <authorList>
            <person name="Jeong J.-H."/>
            <person name="Song I."/>
            <person name="Kim S."/>
            <person name="Choi T."/>
            <person name="Kim D."/>
            <person name="Ryu S."/>
            <person name="Kim W."/>
        </authorList>
    </citation>
    <scope>NUCLEOTIDE SEQUENCE [LARGE SCALE GENOMIC DNA]</scope>
    <source>
        <tissue evidence="1">Muscle</tissue>
    </source>
</reference>
<protein>
    <submittedName>
        <fullName evidence="1">KRAB-A domain-containing protein 2</fullName>
    </submittedName>
</protein>
<name>A0A5B7GK49_PORTR</name>
<dbReference type="OrthoDB" id="10038074at2759"/>
<evidence type="ECO:0000313" key="1">
    <source>
        <dbReference type="EMBL" id="MPC57657.1"/>
    </source>
</evidence>
<dbReference type="Proteomes" id="UP000324222">
    <property type="component" value="Unassembled WGS sequence"/>
</dbReference>
<accession>A0A5B7GK49</accession>
<dbReference type="EMBL" id="VSRR010014966">
    <property type="protein sequence ID" value="MPC57657.1"/>
    <property type="molecule type" value="Genomic_DNA"/>
</dbReference>